<sequence>MNKKSFFLKVLGSAVLILVGFLLSLGWQERSVEPQTGTSLKSQEAASQASIMIDTGKDILGFSNVKIEPQDTVWSVLKRLSESQAEKLKIESQDYGEMGVLITAVNGVKGGEDDKYWQYWVNNEYAQVAADKQSVNARDVIMWKFTSAQFKEY</sequence>
<evidence type="ECO:0000313" key="3">
    <source>
        <dbReference type="Proteomes" id="UP000178109"/>
    </source>
</evidence>
<reference evidence="2 3" key="1">
    <citation type="journal article" date="2016" name="Nat. Commun.">
        <title>Thousands of microbial genomes shed light on interconnected biogeochemical processes in an aquifer system.</title>
        <authorList>
            <person name="Anantharaman K."/>
            <person name="Brown C.T."/>
            <person name="Hug L.A."/>
            <person name="Sharon I."/>
            <person name="Castelle C.J."/>
            <person name="Probst A.J."/>
            <person name="Thomas B.C."/>
            <person name="Singh A."/>
            <person name="Wilkins M.J."/>
            <person name="Karaoz U."/>
            <person name="Brodie E.L."/>
            <person name="Williams K.H."/>
            <person name="Hubbard S.S."/>
            <person name="Banfield J.F."/>
        </authorList>
    </citation>
    <scope>NUCLEOTIDE SEQUENCE [LARGE SCALE GENOMIC DNA]</scope>
</reference>
<proteinExistence type="predicted"/>
<dbReference type="EMBL" id="MHKO01000056">
    <property type="protein sequence ID" value="OGY90973.1"/>
    <property type="molecule type" value="Genomic_DNA"/>
</dbReference>
<dbReference type="STRING" id="1798553.A3H70_04110"/>
<comment type="caution">
    <text evidence="2">The sequence shown here is derived from an EMBL/GenBank/DDBJ whole genome shotgun (WGS) entry which is preliminary data.</text>
</comment>
<feature type="domain" description="Transcobalamin-like C-terminal" evidence="1">
    <location>
        <begin position="71"/>
        <end position="146"/>
    </location>
</feature>
<dbReference type="InterPro" id="IPR027954">
    <property type="entry name" value="Transcobalamin-like_C"/>
</dbReference>
<dbReference type="AlphaFoldDB" id="A0A1G2BPB3"/>
<accession>A0A1G2BPB3</accession>
<evidence type="ECO:0000259" key="1">
    <source>
        <dbReference type="Pfam" id="PF14478"/>
    </source>
</evidence>
<gene>
    <name evidence="2" type="ORF">A3H70_04110</name>
</gene>
<organism evidence="2 3">
    <name type="scientific">Candidatus Komeilibacteria bacterium RIFCSPLOWO2_02_FULL_48_11</name>
    <dbReference type="NCBI Taxonomy" id="1798553"/>
    <lineage>
        <taxon>Bacteria</taxon>
        <taxon>Candidatus Komeiliibacteriota</taxon>
    </lineage>
</organism>
<dbReference type="Gene3D" id="2.170.130.30">
    <property type="match status" value="1"/>
</dbReference>
<protein>
    <recommendedName>
        <fullName evidence="1">Transcobalamin-like C-terminal domain-containing protein</fullName>
    </recommendedName>
</protein>
<name>A0A1G2BPB3_9BACT</name>
<dbReference type="Pfam" id="PF14478">
    <property type="entry name" value="DUF4430"/>
    <property type="match status" value="1"/>
</dbReference>
<evidence type="ECO:0000313" key="2">
    <source>
        <dbReference type="EMBL" id="OGY90973.1"/>
    </source>
</evidence>
<dbReference type="Proteomes" id="UP000178109">
    <property type="component" value="Unassembled WGS sequence"/>
</dbReference>